<comment type="caution">
    <text evidence="3">The sequence shown here is derived from an EMBL/GenBank/DDBJ whole genome shotgun (WGS) entry which is preliminary data.</text>
</comment>
<name>A0ABS5SD34_9BACT</name>
<feature type="transmembrane region" description="Helical" evidence="1">
    <location>
        <begin position="283"/>
        <end position="305"/>
    </location>
</feature>
<feature type="transmembrane region" description="Helical" evidence="1">
    <location>
        <begin position="118"/>
        <end position="141"/>
    </location>
</feature>
<feature type="transmembrane region" description="Helical" evidence="1">
    <location>
        <begin position="153"/>
        <end position="178"/>
    </location>
</feature>
<evidence type="ECO:0000313" key="4">
    <source>
        <dbReference type="Proteomes" id="UP000756860"/>
    </source>
</evidence>
<protein>
    <submittedName>
        <fullName evidence="3">Cytochrome B5</fullName>
    </submittedName>
</protein>
<dbReference type="Proteomes" id="UP000756860">
    <property type="component" value="Unassembled WGS sequence"/>
</dbReference>
<reference evidence="3 4" key="1">
    <citation type="submission" date="2021-05" db="EMBL/GenBank/DDBJ databases">
        <title>The draft genome of Geobacter luticola JCM 17780.</title>
        <authorList>
            <person name="Xu Z."/>
            <person name="Masuda Y."/>
            <person name="Itoh H."/>
            <person name="Senoo K."/>
        </authorList>
    </citation>
    <scope>NUCLEOTIDE SEQUENCE [LARGE SCALE GENOMIC DNA]</scope>
    <source>
        <strain evidence="3 4">JCM 17780</strain>
    </source>
</reference>
<keyword evidence="4" id="KW-1185">Reference proteome</keyword>
<organism evidence="3 4">
    <name type="scientific">Geomobilimonas luticola</name>
    <dbReference type="NCBI Taxonomy" id="1114878"/>
    <lineage>
        <taxon>Bacteria</taxon>
        <taxon>Pseudomonadati</taxon>
        <taxon>Thermodesulfobacteriota</taxon>
        <taxon>Desulfuromonadia</taxon>
        <taxon>Geobacterales</taxon>
        <taxon>Geobacteraceae</taxon>
        <taxon>Geomobilimonas</taxon>
    </lineage>
</organism>
<evidence type="ECO:0000259" key="2">
    <source>
        <dbReference type="SMART" id="SM01117"/>
    </source>
</evidence>
<proteinExistence type="predicted"/>
<keyword evidence="1" id="KW-0472">Membrane</keyword>
<dbReference type="EMBL" id="JAHCVK010000001">
    <property type="protein sequence ID" value="MBT0652532.1"/>
    <property type="molecule type" value="Genomic_DNA"/>
</dbReference>
<dbReference type="InterPro" id="IPR001199">
    <property type="entry name" value="Cyt_B5-like_heme/steroid-bd"/>
</dbReference>
<evidence type="ECO:0000256" key="1">
    <source>
        <dbReference type="SAM" id="Phobius"/>
    </source>
</evidence>
<dbReference type="InterPro" id="IPR036400">
    <property type="entry name" value="Cyt_B5-like_heme/steroid_sf"/>
</dbReference>
<feature type="domain" description="Cytochrome b5 heme-binding" evidence="2">
    <location>
        <begin position="198"/>
        <end position="270"/>
    </location>
</feature>
<dbReference type="SMART" id="SM01117">
    <property type="entry name" value="Cyt-b5"/>
    <property type="match status" value="1"/>
</dbReference>
<feature type="transmembrane region" description="Helical" evidence="1">
    <location>
        <begin position="83"/>
        <end position="106"/>
    </location>
</feature>
<keyword evidence="1" id="KW-1133">Transmembrane helix</keyword>
<dbReference type="SUPFAM" id="SSF55856">
    <property type="entry name" value="Cytochrome b5-like heme/steroid binding domain"/>
    <property type="match status" value="1"/>
</dbReference>
<dbReference type="Gene3D" id="3.10.120.10">
    <property type="entry name" value="Cytochrome b5-like heme/steroid binding domain"/>
    <property type="match status" value="1"/>
</dbReference>
<evidence type="ECO:0000313" key="3">
    <source>
        <dbReference type="EMBL" id="MBT0652532.1"/>
    </source>
</evidence>
<accession>A0ABS5SD34</accession>
<sequence>MSKIVLQHLIGLILFTSFAILVPQQVGATEEYAKQTGQACAACHLDPGGGGELTTTGKAFAESLRAQTVNPERSAFVKGFRLVIGYFHFLTAIFWFGTILYVHLILKPAYAASGLPRGELRVGIVSMIVMGVTGSILTYYRVYSLDTLFHTRFGILLFIKVCLYLVMVISALFVITVIGPRLKAKRKELSSADTAGGLTLEDLTAYDGKDGRPAYFAFEGKVYDATQSKLWKQGVHMGRHNAGNDLTEALSLAPHGREKLTTMATAGEVIAAGPRKAPLHERVFFFMAHMNLTIVFIIILILSLWRWG</sequence>
<gene>
    <name evidence="3" type="ORF">KI810_05655</name>
</gene>
<dbReference type="RefSeq" id="WP_214174470.1">
    <property type="nucleotide sequence ID" value="NZ_JAHCVK010000001.1"/>
</dbReference>
<keyword evidence="1" id="KW-0812">Transmembrane</keyword>